<sequence>MAKEQLQKVIGKNIKNAGLIVDHSLSFLAASLDGLVDNASVEIKCPPSAKILRESKFSVLLFYLPILSLCFQKRSQVDIIFTDLAKTFNTINHQVLPRSVWFWKTSAIMVWIFFNEQATMT</sequence>
<dbReference type="GeneID" id="112688828"/>
<evidence type="ECO:0000313" key="2">
    <source>
        <dbReference type="RefSeq" id="XP_025417999.1"/>
    </source>
</evidence>
<accession>A0A8B8G432</accession>
<dbReference type="RefSeq" id="XP_025417999.1">
    <property type="nucleotide sequence ID" value="XM_025562214.1"/>
</dbReference>
<dbReference type="InterPro" id="IPR011335">
    <property type="entry name" value="Restrct_endonuc-II-like"/>
</dbReference>
<keyword evidence="1" id="KW-1185">Reference proteome</keyword>
<proteinExistence type="predicted"/>
<dbReference type="OrthoDB" id="261614at2759"/>
<dbReference type="InterPro" id="IPR011604">
    <property type="entry name" value="PDDEXK-like_dom_sf"/>
</dbReference>
<organism evidence="1 2">
    <name type="scientific">Sipha flava</name>
    <name type="common">yellow sugarcane aphid</name>
    <dbReference type="NCBI Taxonomy" id="143950"/>
    <lineage>
        <taxon>Eukaryota</taxon>
        <taxon>Metazoa</taxon>
        <taxon>Ecdysozoa</taxon>
        <taxon>Arthropoda</taxon>
        <taxon>Hexapoda</taxon>
        <taxon>Insecta</taxon>
        <taxon>Pterygota</taxon>
        <taxon>Neoptera</taxon>
        <taxon>Paraneoptera</taxon>
        <taxon>Hemiptera</taxon>
        <taxon>Sternorrhyncha</taxon>
        <taxon>Aphidomorpha</taxon>
        <taxon>Aphidoidea</taxon>
        <taxon>Aphididae</taxon>
        <taxon>Sipha</taxon>
    </lineage>
</organism>
<protein>
    <submittedName>
        <fullName evidence="2">Uncharacterized protein LOC112688828</fullName>
    </submittedName>
</protein>
<evidence type="ECO:0000313" key="1">
    <source>
        <dbReference type="Proteomes" id="UP000694846"/>
    </source>
</evidence>
<reference evidence="2" key="1">
    <citation type="submission" date="2025-08" db="UniProtKB">
        <authorList>
            <consortium name="RefSeq"/>
        </authorList>
    </citation>
    <scope>IDENTIFICATION</scope>
    <source>
        <tissue evidence="2">Whole body</tissue>
    </source>
</reference>
<name>A0A8B8G432_9HEMI</name>
<gene>
    <name evidence="2" type="primary">LOC112688828</name>
</gene>
<dbReference type="GO" id="GO:0006281">
    <property type="term" value="P:DNA repair"/>
    <property type="evidence" value="ECO:0007669"/>
    <property type="project" value="UniProtKB-ARBA"/>
</dbReference>
<dbReference type="Gene3D" id="3.90.320.10">
    <property type="match status" value="1"/>
</dbReference>
<dbReference type="Proteomes" id="UP000694846">
    <property type="component" value="Unplaced"/>
</dbReference>
<dbReference type="AlphaFoldDB" id="A0A8B8G432"/>
<dbReference type="SUPFAM" id="SSF52980">
    <property type="entry name" value="Restriction endonuclease-like"/>
    <property type="match status" value="1"/>
</dbReference>